<feature type="region of interest" description="Disordered" evidence="1">
    <location>
        <begin position="109"/>
        <end position="132"/>
    </location>
</feature>
<feature type="region of interest" description="Disordered" evidence="1">
    <location>
        <begin position="27"/>
        <end position="49"/>
    </location>
</feature>
<evidence type="ECO:0000313" key="2">
    <source>
        <dbReference type="EMBL" id="QHT08100.1"/>
    </source>
</evidence>
<accession>A0A6C0CVZ5</accession>
<organism evidence="2">
    <name type="scientific">viral metagenome</name>
    <dbReference type="NCBI Taxonomy" id="1070528"/>
    <lineage>
        <taxon>unclassified sequences</taxon>
        <taxon>metagenomes</taxon>
        <taxon>organismal metagenomes</taxon>
    </lineage>
</organism>
<sequence length="201" mass="19978">MVMLDLRVVLFLFRTIQNVQLVSGVEGGGGGGGQASPIPAQQSGQAGGDGGITIIENIPLSSVTTISYSVGTGGSAGLGKQINPLSPSFQRASTSGGAGNSTNVVVSSTTYTANGGGGGQTPPVQPTFTPPVGTITPATQTVTTATLNGPLAYQSTPDRVITVSTINYCQGGAGGNGSPTVNVGNNGQAGRPGYVRLYFYP</sequence>
<dbReference type="EMBL" id="MN739490">
    <property type="protein sequence ID" value="QHT08100.1"/>
    <property type="molecule type" value="Genomic_DNA"/>
</dbReference>
<evidence type="ECO:0000256" key="1">
    <source>
        <dbReference type="SAM" id="MobiDB-lite"/>
    </source>
</evidence>
<proteinExistence type="predicted"/>
<name>A0A6C0CVZ5_9ZZZZ</name>
<reference evidence="2" key="1">
    <citation type="journal article" date="2020" name="Nature">
        <title>Giant virus diversity and host interactions through global metagenomics.</title>
        <authorList>
            <person name="Schulz F."/>
            <person name="Roux S."/>
            <person name="Paez-Espino D."/>
            <person name="Jungbluth S."/>
            <person name="Walsh D.A."/>
            <person name="Denef V.J."/>
            <person name="McMahon K.D."/>
            <person name="Konstantinidis K.T."/>
            <person name="Eloe-Fadrosh E.A."/>
            <person name="Kyrpides N.C."/>
            <person name="Woyke T."/>
        </authorList>
    </citation>
    <scope>NUCLEOTIDE SEQUENCE</scope>
    <source>
        <strain evidence="2">GVMAG-M-3300022752-39</strain>
    </source>
</reference>
<protein>
    <submittedName>
        <fullName evidence="2">Uncharacterized protein</fullName>
    </submittedName>
</protein>
<dbReference type="AlphaFoldDB" id="A0A6C0CVZ5"/>